<dbReference type="Proteomes" id="UP000310754">
    <property type="component" value="Unassembled WGS sequence"/>
</dbReference>
<protein>
    <recommendedName>
        <fullName evidence="1">Glyoxalase-related protein domain-containing protein</fullName>
    </recommendedName>
</protein>
<reference evidence="2 3" key="1">
    <citation type="submission" date="2019-04" db="EMBL/GenBank/DDBJ databases">
        <title>Rhizobium terrae sp. nov., isolated from a paddy soil.</title>
        <authorList>
            <person name="Lin S.-Y."/>
            <person name="Hameed A."/>
            <person name="Huang H.-I."/>
            <person name="Young C.-C."/>
        </authorList>
    </citation>
    <scope>NUCLEOTIDE SEQUENCE [LARGE SCALE GENOMIC DNA]</scope>
    <source>
        <strain evidence="2 3">CC-HIH110</strain>
    </source>
</reference>
<accession>A0A4S4A1G1</accession>
<proteinExistence type="predicted"/>
<sequence>MYTYRDAKRMAKVLVTSLREKSVDISHGESLNIIAKQFGLDDWNTLSARIKRAEASDERRLQGIQAWNFVGEYPTEFDYGVDENALGSSRRAALISYTQAIPTRYSHTAKVFGTLMQSVSAVPYHGKRLEICADLATERVSHGATIWMRVDKSPGHVLVFDNLKQHPDGWLFGDNSWTKRRIILDVPPEGVSLHFGFFLKGKGSVWAANFDLTVVDNSVPLTAQAIETVREQTWTAPQNLDFAKVIDLTQ</sequence>
<evidence type="ECO:0000313" key="3">
    <source>
        <dbReference type="Proteomes" id="UP000310754"/>
    </source>
</evidence>
<dbReference type="RefSeq" id="WP_190235236.1">
    <property type="nucleotide sequence ID" value="NZ_SSOA01000002.1"/>
</dbReference>
<dbReference type="Gene3D" id="2.60.120.260">
    <property type="entry name" value="Galactose-binding domain-like"/>
    <property type="match status" value="1"/>
</dbReference>
<dbReference type="InterPro" id="IPR045517">
    <property type="entry name" value="Glyoxalase_8"/>
</dbReference>
<name>A0A4S4A1G1_9HYPH</name>
<keyword evidence="3" id="KW-1185">Reference proteome</keyword>
<dbReference type="Pfam" id="PF20066">
    <property type="entry name" value="Glyoxalase_8"/>
    <property type="match status" value="1"/>
</dbReference>
<dbReference type="EMBL" id="SSOA01000002">
    <property type="protein sequence ID" value="THF52164.1"/>
    <property type="molecule type" value="Genomic_DNA"/>
</dbReference>
<evidence type="ECO:0000313" key="2">
    <source>
        <dbReference type="EMBL" id="THF52164.1"/>
    </source>
</evidence>
<feature type="domain" description="Glyoxalase-related protein" evidence="1">
    <location>
        <begin position="3"/>
        <end position="55"/>
    </location>
</feature>
<comment type="caution">
    <text evidence="2">The sequence shown here is derived from an EMBL/GenBank/DDBJ whole genome shotgun (WGS) entry which is preliminary data.</text>
</comment>
<organism evidence="2 3">
    <name type="scientific">Allorhizobium terrae</name>
    <dbReference type="NCBI Taxonomy" id="1848972"/>
    <lineage>
        <taxon>Bacteria</taxon>
        <taxon>Pseudomonadati</taxon>
        <taxon>Pseudomonadota</taxon>
        <taxon>Alphaproteobacteria</taxon>
        <taxon>Hyphomicrobiales</taxon>
        <taxon>Rhizobiaceae</taxon>
        <taxon>Rhizobium/Agrobacterium group</taxon>
        <taxon>Allorhizobium</taxon>
    </lineage>
</organism>
<dbReference type="AlphaFoldDB" id="A0A4S4A1G1"/>
<gene>
    <name evidence="2" type="ORF">E6C51_04930</name>
</gene>
<evidence type="ECO:0000259" key="1">
    <source>
        <dbReference type="Pfam" id="PF20066"/>
    </source>
</evidence>